<name>A0A930YEG2_9ACTN</name>
<sequence length="357" mass="39174">MRIVLHAGLHKSGTTSIQEGWRQRYGDPATTDSHTWYPPPPPGPPGHHRLARPLLAAFVDGHAPDLLGASVSYHLRGRSVRQSMADVVAAAEERGVGTLLLSSEDFDRVRPEDTAGLRKVFGGHDLTLVLTLTRPVHRWCASWQTLVRHGMPHYPADGAAYLLEFAALRPGRLVELTEQIPADRSLFRLVRTSPYEPDLAADLAAAVGLPPVAGSPDAEVLNPSLGVDTEVVLRMNRAGLAMGTDEAGQQVLRRLRGDGFSYREAPELAARYALPQALVEAAVAEQEWLGAATVLDPHDVLGTWTDVTVPEWYATISRREAVAPELDDLDDVETMLWRARQEGFAYRKRVERTTGET</sequence>
<dbReference type="AlphaFoldDB" id="A0A930YEG2"/>
<dbReference type="EMBL" id="JADKPN010000015">
    <property type="protein sequence ID" value="MBF4765356.1"/>
    <property type="molecule type" value="Genomic_DNA"/>
</dbReference>
<reference evidence="2" key="1">
    <citation type="submission" date="2020-11" db="EMBL/GenBank/DDBJ databases">
        <title>Nocardioides sp. nov., isolated from Soil of Cynanchum wilfordii Hemsley rhizosphere.</title>
        <authorList>
            <person name="Lee J.-S."/>
            <person name="Suh M.K."/>
            <person name="Kim J.-S."/>
        </authorList>
    </citation>
    <scope>NUCLEOTIDE SEQUENCE</scope>
    <source>
        <strain evidence="2">KCTC 19275</strain>
    </source>
</reference>
<evidence type="ECO:0000313" key="2">
    <source>
        <dbReference type="EMBL" id="MBF4765356.1"/>
    </source>
</evidence>
<dbReference type="Proteomes" id="UP000640489">
    <property type="component" value="Unassembled WGS sequence"/>
</dbReference>
<accession>A0A930YEG2</accession>
<keyword evidence="3" id="KW-1185">Reference proteome</keyword>
<gene>
    <name evidence="2" type="ORF">ISU07_19670</name>
</gene>
<protein>
    <submittedName>
        <fullName evidence="2">Uncharacterized protein</fullName>
    </submittedName>
</protein>
<proteinExistence type="predicted"/>
<comment type="caution">
    <text evidence="2">The sequence shown here is derived from an EMBL/GenBank/DDBJ whole genome shotgun (WGS) entry which is preliminary data.</text>
</comment>
<feature type="region of interest" description="Disordered" evidence="1">
    <location>
        <begin position="25"/>
        <end position="45"/>
    </location>
</feature>
<evidence type="ECO:0000256" key="1">
    <source>
        <dbReference type="SAM" id="MobiDB-lite"/>
    </source>
</evidence>
<evidence type="ECO:0000313" key="3">
    <source>
        <dbReference type="Proteomes" id="UP000640489"/>
    </source>
</evidence>
<organism evidence="2 3">
    <name type="scientific">Nocardioides islandensis</name>
    <dbReference type="NCBI Taxonomy" id="433663"/>
    <lineage>
        <taxon>Bacteria</taxon>
        <taxon>Bacillati</taxon>
        <taxon>Actinomycetota</taxon>
        <taxon>Actinomycetes</taxon>
        <taxon>Propionibacteriales</taxon>
        <taxon>Nocardioidaceae</taxon>
        <taxon>Nocardioides</taxon>
    </lineage>
</organism>
<dbReference type="RefSeq" id="WP_194708544.1">
    <property type="nucleotide sequence ID" value="NZ_JADKPN010000015.1"/>
</dbReference>